<accession>A0A1V3A280</accession>
<sequence>MDRFLYIAMSGAREVEHAQAVNNHNLANANTDGFRQALATADTVPVRGPVYDTRDYVQVGNEAADFSHGTLRSTGRDLDVAIQGEGFIAVQGPDGQEGYTRAGNLQVDGFGLLRTADGMQVMGDGGPIAIPPAEKVEIGTDGTISVRPQGAPADALAAVERIRLVNPDVEDLERGEDGLFRLPDGEEAAADADVTLVSGTLESSNVNTVEALTRMIELSRTFETQIKMMDTANTLEQSSNRLLGMG</sequence>
<dbReference type="InterPro" id="IPR012836">
    <property type="entry name" value="FlgF"/>
</dbReference>
<dbReference type="InterPro" id="IPR037925">
    <property type="entry name" value="FlgE/F/G-like"/>
</dbReference>
<dbReference type="AlphaFoldDB" id="A0A1V3A280"/>
<keyword evidence="10" id="KW-1185">Reference proteome</keyword>
<dbReference type="NCBIfam" id="TIGR03506">
    <property type="entry name" value="FlgEFG_subfam"/>
    <property type="match status" value="1"/>
</dbReference>
<evidence type="ECO:0000259" key="8">
    <source>
        <dbReference type="Pfam" id="PF22692"/>
    </source>
</evidence>
<dbReference type="OrthoDB" id="9804559at2"/>
<proteinExistence type="inferred from homology"/>
<evidence type="ECO:0000313" key="9">
    <source>
        <dbReference type="EMBL" id="OOC11498.1"/>
    </source>
</evidence>
<dbReference type="InterPro" id="IPR020013">
    <property type="entry name" value="Flagellar_FlgE/F/G"/>
</dbReference>
<evidence type="ECO:0000256" key="1">
    <source>
        <dbReference type="ARBA" id="ARBA00004117"/>
    </source>
</evidence>
<evidence type="ECO:0000256" key="3">
    <source>
        <dbReference type="ARBA" id="ARBA00023143"/>
    </source>
</evidence>
<evidence type="ECO:0000256" key="6">
    <source>
        <dbReference type="RuleBase" id="RU362116"/>
    </source>
</evidence>
<evidence type="ECO:0000259" key="7">
    <source>
        <dbReference type="Pfam" id="PF06429"/>
    </source>
</evidence>
<dbReference type="Pfam" id="PF22692">
    <property type="entry name" value="LlgE_F_G_D1"/>
    <property type="match status" value="1"/>
</dbReference>
<evidence type="ECO:0000256" key="4">
    <source>
        <dbReference type="ARBA" id="ARBA00038560"/>
    </source>
</evidence>
<dbReference type="NCBIfam" id="TIGR02490">
    <property type="entry name" value="flgF"/>
    <property type="match status" value="1"/>
</dbReference>
<evidence type="ECO:0000313" key="10">
    <source>
        <dbReference type="Proteomes" id="UP000189177"/>
    </source>
</evidence>
<name>A0A1V3A280_9GAMM</name>
<comment type="subunit">
    <text evidence="4 6">The basal body constitutes a major portion of the flagellar organelle and consists of five rings (E,L,P,S, and M) mounted on a central rod. The rod consists of about 26 subunits of FlgG in the distal portion, and FlgB, FlgC and FlgF are thought to build up the proximal portion of the rod with about 6 subunits each.</text>
</comment>
<dbReference type="PANTHER" id="PTHR30435">
    <property type="entry name" value="FLAGELLAR PROTEIN"/>
    <property type="match status" value="1"/>
</dbReference>
<comment type="subcellular location">
    <subcellularLocation>
        <location evidence="1 6">Bacterial flagellum basal body</location>
    </subcellularLocation>
</comment>
<dbReference type="InterPro" id="IPR053967">
    <property type="entry name" value="LlgE_F_G-like_D1"/>
</dbReference>
<keyword evidence="9" id="KW-0282">Flagellum</keyword>
<dbReference type="Proteomes" id="UP000189177">
    <property type="component" value="Unassembled WGS sequence"/>
</dbReference>
<gene>
    <name evidence="9" type="ORF">B1A74_00600</name>
</gene>
<dbReference type="InterPro" id="IPR010930">
    <property type="entry name" value="Flg_bb/hook_C_dom"/>
</dbReference>
<protein>
    <recommendedName>
        <fullName evidence="5 6">Flagellar basal-body rod protein FlgF</fullName>
    </recommendedName>
</protein>
<dbReference type="EMBL" id="MUZR01000002">
    <property type="protein sequence ID" value="OOC11498.1"/>
    <property type="molecule type" value="Genomic_DNA"/>
</dbReference>
<dbReference type="GO" id="GO:0071978">
    <property type="term" value="P:bacterial-type flagellum-dependent swarming motility"/>
    <property type="evidence" value="ECO:0007669"/>
    <property type="project" value="TreeGrafter"/>
</dbReference>
<reference evidence="9 10" key="1">
    <citation type="submission" date="2017-02" db="EMBL/GenBank/DDBJ databases">
        <title>Genomic diversity within the haloalkaliphilic genus Thioalkalivibrio.</title>
        <authorList>
            <person name="Ahn A.-C."/>
            <person name="Meier-Kolthoff J."/>
            <person name="Overmars L."/>
            <person name="Richter M."/>
            <person name="Woyke T."/>
            <person name="Sorokin D.Y."/>
            <person name="Muyzer G."/>
        </authorList>
    </citation>
    <scope>NUCLEOTIDE SEQUENCE [LARGE SCALE GENOMIC DNA]</scope>
    <source>
        <strain evidence="9 10">HL17</strain>
    </source>
</reference>
<dbReference type="RefSeq" id="WP_019570797.1">
    <property type="nucleotide sequence ID" value="NZ_MUZR01000002.1"/>
</dbReference>
<dbReference type="GO" id="GO:0030694">
    <property type="term" value="C:bacterial-type flagellum basal body, rod"/>
    <property type="evidence" value="ECO:0007669"/>
    <property type="project" value="UniProtKB-UniRule"/>
</dbReference>
<dbReference type="STRING" id="252474.B1A74_00600"/>
<comment type="similarity">
    <text evidence="2 6">Belongs to the flagella basal body rod proteins family.</text>
</comment>
<comment type="caution">
    <text evidence="9">The sequence shown here is derived from an EMBL/GenBank/DDBJ whole genome shotgun (WGS) entry which is preliminary data.</text>
</comment>
<dbReference type="NCBIfam" id="NF009280">
    <property type="entry name" value="PRK12640.1"/>
    <property type="match status" value="1"/>
</dbReference>
<keyword evidence="9" id="KW-0969">Cilium</keyword>
<keyword evidence="9" id="KW-0966">Cell projection</keyword>
<dbReference type="SUPFAM" id="SSF117143">
    <property type="entry name" value="Flagellar hook protein flgE"/>
    <property type="match status" value="1"/>
</dbReference>
<feature type="domain" description="Flagellar hook protein FlgE/F/G-like D1" evidence="8">
    <location>
        <begin position="81"/>
        <end position="146"/>
    </location>
</feature>
<dbReference type="Pfam" id="PF06429">
    <property type="entry name" value="Flg_bbr_C"/>
    <property type="match status" value="1"/>
</dbReference>
<evidence type="ECO:0000256" key="5">
    <source>
        <dbReference type="ARBA" id="ARBA00040228"/>
    </source>
</evidence>
<dbReference type="PANTHER" id="PTHR30435:SF18">
    <property type="entry name" value="FLAGELLAR BASAL-BODY ROD PROTEIN FLGF"/>
    <property type="match status" value="1"/>
</dbReference>
<feature type="domain" description="Flagellar basal-body/hook protein C-terminal" evidence="7">
    <location>
        <begin position="198"/>
        <end position="242"/>
    </location>
</feature>
<keyword evidence="3 6" id="KW-0975">Bacterial flagellum</keyword>
<evidence type="ECO:0000256" key="2">
    <source>
        <dbReference type="ARBA" id="ARBA00009677"/>
    </source>
</evidence>
<organism evidence="9 10">
    <name type="scientific">Thioalkalivibrio halophilus</name>
    <dbReference type="NCBI Taxonomy" id="252474"/>
    <lineage>
        <taxon>Bacteria</taxon>
        <taxon>Pseudomonadati</taxon>
        <taxon>Pseudomonadota</taxon>
        <taxon>Gammaproteobacteria</taxon>
        <taxon>Chromatiales</taxon>
        <taxon>Ectothiorhodospiraceae</taxon>
        <taxon>Thioalkalivibrio</taxon>
    </lineage>
</organism>